<evidence type="ECO:0000256" key="2">
    <source>
        <dbReference type="ARBA" id="ARBA00023125"/>
    </source>
</evidence>
<dbReference type="InterPro" id="IPR036390">
    <property type="entry name" value="WH_DNA-bd_sf"/>
</dbReference>
<keyword evidence="1" id="KW-0805">Transcription regulation</keyword>
<feature type="domain" description="HTH gntR-type" evidence="4">
    <location>
        <begin position="19"/>
        <end position="91"/>
    </location>
</feature>
<organism evidence="5 6">
    <name type="scientific">Luteococcus peritonei</name>
    <dbReference type="NCBI Taxonomy" id="88874"/>
    <lineage>
        <taxon>Bacteria</taxon>
        <taxon>Bacillati</taxon>
        <taxon>Actinomycetota</taxon>
        <taxon>Actinomycetes</taxon>
        <taxon>Propionibacteriales</taxon>
        <taxon>Propionibacteriaceae</taxon>
        <taxon>Luteococcus</taxon>
    </lineage>
</organism>
<dbReference type="InterPro" id="IPR011711">
    <property type="entry name" value="GntR_C"/>
</dbReference>
<sequence>MSTLESHGRGSATEQAGEPRAFETVLQHLTEQILDGRLTVGDRLPPERELAQQLGVSRPAIREAIRTLEAQGVLASRVGSGASAGTHVISERSQALQRLLRLQVTLAQFPLHEVVVARIALERGSAALACSSIDEDGLAALRGLLERMDQAEDRDEFNELDTRFHVGIAQHSGNTMLADLTQAVRESLRTPILEAERRVEDWEALRVRLRHDHHGILEAIAAGDASLAERRMEEHIRHAYGLLPLGGQPID</sequence>
<dbReference type="RefSeq" id="WP_343872653.1">
    <property type="nucleotide sequence ID" value="NZ_BAAAIX010000009.1"/>
</dbReference>
<comment type="caution">
    <text evidence="5">The sequence shown here is derived from an EMBL/GenBank/DDBJ whole genome shotgun (WGS) entry which is preliminary data.</text>
</comment>
<evidence type="ECO:0000313" key="6">
    <source>
        <dbReference type="Proteomes" id="UP001597326"/>
    </source>
</evidence>
<keyword evidence="6" id="KW-1185">Reference proteome</keyword>
<dbReference type="Pfam" id="PF07729">
    <property type="entry name" value="FCD"/>
    <property type="match status" value="1"/>
</dbReference>
<reference evidence="6" key="1">
    <citation type="journal article" date="2019" name="Int. J. Syst. Evol. Microbiol.">
        <title>The Global Catalogue of Microorganisms (GCM) 10K type strain sequencing project: providing services to taxonomists for standard genome sequencing and annotation.</title>
        <authorList>
            <consortium name="The Broad Institute Genomics Platform"/>
            <consortium name="The Broad Institute Genome Sequencing Center for Infectious Disease"/>
            <person name="Wu L."/>
            <person name="Ma J."/>
        </authorList>
    </citation>
    <scope>NUCLEOTIDE SEQUENCE [LARGE SCALE GENOMIC DNA]</scope>
    <source>
        <strain evidence="6">CAIM 431</strain>
    </source>
</reference>
<keyword evidence="3" id="KW-0804">Transcription</keyword>
<dbReference type="InterPro" id="IPR036388">
    <property type="entry name" value="WH-like_DNA-bd_sf"/>
</dbReference>
<dbReference type="PRINTS" id="PR00035">
    <property type="entry name" value="HTHGNTR"/>
</dbReference>
<dbReference type="PROSITE" id="PS50949">
    <property type="entry name" value="HTH_GNTR"/>
    <property type="match status" value="1"/>
</dbReference>
<dbReference type="SMART" id="SM00895">
    <property type="entry name" value="FCD"/>
    <property type="match status" value="1"/>
</dbReference>
<accession>A0ABW4RTF8</accession>
<dbReference type="CDD" id="cd07377">
    <property type="entry name" value="WHTH_GntR"/>
    <property type="match status" value="1"/>
</dbReference>
<keyword evidence="2" id="KW-0238">DNA-binding</keyword>
<evidence type="ECO:0000259" key="4">
    <source>
        <dbReference type="PROSITE" id="PS50949"/>
    </source>
</evidence>
<gene>
    <name evidence="5" type="ORF">ACFSCS_05330</name>
</gene>
<dbReference type="EMBL" id="JBHUFZ010000011">
    <property type="protein sequence ID" value="MFD1889612.1"/>
    <property type="molecule type" value="Genomic_DNA"/>
</dbReference>
<name>A0ABW4RTF8_9ACTN</name>
<protein>
    <submittedName>
        <fullName evidence="5">FadR/GntR family transcriptional regulator</fullName>
    </submittedName>
</protein>
<dbReference type="Proteomes" id="UP001597326">
    <property type="component" value="Unassembled WGS sequence"/>
</dbReference>
<dbReference type="Gene3D" id="1.20.120.530">
    <property type="entry name" value="GntR ligand-binding domain-like"/>
    <property type="match status" value="1"/>
</dbReference>
<dbReference type="SUPFAM" id="SSF48008">
    <property type="entry name" value="GntR ligand-binding domain-like"/>
    <property type="match status" value="1"/>
</dbReference>
<dbReference type="SMART" id="SM00345">
    <property type="entry name" value="HTH_GNTR"/>
    <property type="match status" value="1"/>
</dbReference>
<proteinExistence type="predicted"/>
<evidence type="ECO:0000256" key="3">
    <source>
        <dbReference type="ARBA" id="ARBA00023163"/>
    </source>
</evidence>
<dbReference type="PANTHER" id="PTHR43537:SF5">
    <property type="entry name" value="UXU OPERON TRANSCRIPTIONAL REGULATOR"/>
    <property type="match status" value="1"/>
</dbReference>
<dbReference type="PANTHER" id="PTHR43537">
    <property type="entry name" value="TRANSCRIPTIONAL REGULATOR, GNTR FAMILY"/>
    <property type="match status" value="1"/>
</dbReference>
<dbReference type="InterPro" id="IPR008920">
    <property type="entry name" value="TF_FadR/GntR_C"/>
</dbReference>
<evidence type="ECO:0000256" key="1">
    <source>
        <dbReference type="ARBA" id="ARBA00023015"/>
    </source>
</evidence>
<dbReference type="InterPro" id="IPR000524">
    <property type="entry name" value="Tscrpt_reg_HTH_GntR"/>
</dbReference>
<dbReference type="Gene3D" id="1.10.10.10">
    <property type="entry name" value="Winged helix-like DNA-binding domain superfamily/Winged helix DNA-binding domain"/>
    <property type="match status" value="1"/>
</dbReference>
<dbReference type="SUPFAM" id="SSF46785">
    <property type="entry name" value="Winged helix' DNA-binding domain"/>
    <property type="match status" value="1"/>
</dbReference>
<evidence type="ECO:0000313" key="5">
    <source>
        <dbReference type="EMBL" id="MFD1889612.1"/>
    </source>
</evidence>
<dbReference type="Pfam" id="PF00392">
    <property type="entry name" value="GntR"/>
    <property type="match status" value="1"/>
</dbReference>